<feature type="domain" description="F-box associated beta-propeller type 1" evidence="2">
    <location>
        <begin position="114"/>
        <end position="269"/>
    </location>
</feature>
<evidence type="ECO:0000313" key="3">
    <source>
        <dbReference type="EMBL" id="AET00953.1"/>
    </source>
</evidence>
<dbReference type="NCBIfam" id="TIGR01640">
    <property type="entry name" value="F_box_assoc_1"/>
    <property type="match status" value="1"/>
</dbReference>
<dbReference type="InterPro" id="IPR050796">
    <property type="entry name" value="SCF_F-box_component"/>
</dbReference>
<dbReference type="InterPro" id="IPR006527">
    <property type="entry name" value="F-box-assoc_dom_typ1"/>
</dbReference>
<feature type="domain" description="F-box" evidence="1">
    <location>
        <begin position="21"/>
        <end position="59"/>
    </location>
</feature>
<evidence type="ECO:0000313" key="5">
    <source>
        <dbReference type="EnsemblPlants" id="AET00953"/>
    </source>
</evidence>
<dbReference type="Pfam" id="PF07734">
    <property type="entry name" value="FBA_1"/>
    <property type="match status" value="1"/>
</dbReference>
<name>G7K4Y0_MEDTR</name>
<dbReference type="PANTHER" id="PTHR31672">
    <property type="entry name" value="BNACNNG10540D PROTEIN"/>
    <property type="match status" value="1"/>
</dbReference>
<dbReference type="PANTHER" id="PTHR31672:SF13">
    <property type="entry name" value="F-BOX PROTEIN CPR30-LIKE"/>
    <property type="match status" value="1"/>
</dbReference>
<accession>G7K4Y0</accession>
<reference evidence="5" key="3">
    <citation type="submission" date="2015-04" db="UniProtKB">
        <authorList>
            <consortium name="EnsemblPlants"/>
        </authorList>
    </citation>
    <scope>IDENTIFICATION</scope>
    <source>
        <strain evidence="5">cv. Jemalong A17</strain>
    </source>
</reference>
<protein>
    <submittedName>
        <fullName evidence="3">F-box protein interaction domain protein</fullName>
    </submittedName>
    <submittedName>
        <fullName evidence="4">Putative F-box domain-containing protein</fullName>
    </submittedName>
</protein>
<sequence>MKNCAHVIKATNENVKVRNQSHIPNDLFFFILSKMSIKSLKRFGCVHKSWSLLFDNLYFMTMYRNSFLTKNHPYYDDTSVLLHQTFHTYLQEPYQLQTLSGERFEKRVNLDWPSVKLDPIYLHKEEYDSGFNIIGSGSVHGTICLLCASQENIILWNPSNKEFKLLPPSPFDSEPYWGVLIDHRSFGYDRVRDDYKVMCHGQVIQKYNYGIYSGSYIWEIYSLRSNSWRKINVDMEHNHMDCEQVYLDGLAHWMCSNEGRNQVYLLSFD</sequence>
<dbReference type="Proteomes" id="UP000002051">
    <property type="component" value="Chromosome 5"/>
</dbReference>
<gene>
    <name evidence="5" type="primary">11424067</name>
    <name evidence="3" type="ordered locus">MTR_5g097820</name>
    <name evidence="4" type="ORF">MtrunA17_Chr5g0447881</name>
</gene>
<keyword evidence="6" id="KW-1185">Reference proteome</keyword>
<dbReference type="Proteomes" id="UP000265566">
    <property type="component" value="Chromosome 5"/>
</dbReference>
<dbReference type="InterPro" id="IPR017451">
    <property type="entry name" value="F-box-assoc_interact_dom"/>
</dbReference>
<dbReference type="Pfam" id="PF00646">
    <property type="entry name" value="F-box"/>
    <property type="match status" value="1"/>
</dbReference>
<reference evidence="3 6" key="1">
    <citation type="journal article" date="2011" name="Nature">
        <title>The Medicago genome provides insight into the evolution of rhizobial symbioses.</title>
        <authorList>
            <person name="Young N.D."/>
            <person name="Debelle F."/>
            <person name="Oldroyd G.E."/>
            <person name="Geurts R."/>
            <person name="Cannon S.B."/>
            <person name="Udvardi M.K."/>
            <person name="Benedito V.A."/>
            <person name="Mayer K.F."/>
            <person name="Gouzy J."/>
            <person name="Schoof H."/>
            <person name="Van de Peer Y."/>
            <person name="Proost S."/>
            <person name="Cook D.R."/>
            <person name="Meyers B.C."/>
            <person name="Spannagl M."/>
            <person name="Cheung F."/>
            <person name="De Mita S."/>
            <person name="Krishnakumar V."/>
            <person name="Gundlach H."/>
            <person name="Zhou S."/>
            <person name="Mudge J."/>
            <person name="Bharti A.K."/>
            <person name="Murray J.D."/>
            <person name="Naoumkina M.A."/>
            <person name="Rosen B."/>
            <person name="Silverstein K.A."/>
            <person name="Tang H."/>
            <person name="Rombauts S."/>
            <person name="Zhao P.X."/>
            <person name="Zhou P."/>
            <person name="Barbe V."/>
            <person name="Bardou P."/>
            <person name="Bechner M."/>
            <person name="Bellec A."/>
            <person name="Berger A."/>
            <person name="Berges H."/>
            <person name="Bidwell S."/>
            <person name="Bisseling T."/>
            <person name="Choisne N."/>
            <person name="Couloux A."/>
            <person name="Denny R."/>
            <person name="Deshpande S."/>
            <person name="Dai X."/>
            <person name="Doyle J.J."/>
            <person name="Dudez A.M."/>
            <person name="Farmer A.D."/>
            <person name="Fouteau S."/>
            <person name="Franken C."/>
            <person name="Gibelin C."/>
            <person name="Gish J."/>
            <person name="Goldstein S."/>
            <person name="Gonzalez A.J."/>
            <person name="Green P.J."/>
            <person name="Hallab A."/>
            <person name="Hartog M."/>
            <person name="Hua A."/>
            <person name="Humphray S.J."/>
            <person name="Jeong D.H."/>
            <person name="Jing Y."/>
            <person name="Jocker A."/>
            <person name="Kenton S.M."/>
            <person name="Kim D.J."/>
            <person name="Klee K."/>
            <person name="Lai H."/>
            <person name="Lang C."/>
            <person name="Lin S."/>
            <person name="Macmil S.L."/>
            <person name="Magdelenat G."/>
            <person name="Matthews L."/>
            <person name="McCorrison J."/>
            <person name="Monaghan E.L."/>
            <person name="Mun J.H."/>
            <person name="Najar F.Z."/>
            <person name="Nicholson C."/>
            <person name="Noirot C."/>
            <person name="O'Bleness M."/>
            <person name="Paule C.R."/>
            <person name="Poulain J."/>
            <person name="Prion F."/>
            <person name="Qin B."/>
            <person name="Qu C."/>
            <person name="Retzel E.F."/>
            <person name="Riddle C."/>
            <person name="Sallet E."/>
            <person name="Samain S."/>
            <person name="Samson N."/>
            <person name="Sanders I."/>
            <person name="Saurat O."/>
            <person name="Scarpelli C."/>
            <person name="Schiex T."/>
            <person name="Segurens B."/>
            <person name="Severin A.J."/>
            <person name="Sherrier D.J."/>
            <person name="Shi R."/>
            <person name="Sims S."/>
            <person name="Singer S.R."/>
            <person name="Sinharoy S."/>
            <person name="Sterck L."/>
            <person name="Viollet A."/>
            <person name="Wang B.B."/>
            <person name="Wang K."/>
            <person name="Wang M."/>
            <person name="Wang X."/>
            <person name="Warfsmann J."/>
            <person name="Weissenbach J."/>
            <person name="White D.D."/>
            <person name="White J.D."/>
            <person name="Wiley G.B."/>
            <person name="Wincker P."/>
            <person name="Xing Y."/>
            <person name="Yang L."/>
            <person name="Yao Z."/>
            <person name="Ying F."/>
            <person name="Zhai J."/>
            <person name="Zhou L."/>
            <person name="Zuber A."/>
            <person name="Denarie J."/>
            <person name="Dixon R.A."/>
            <person name="May G.D."/>
            <person name="Schwartz D.C."/>
            <person name="Rogers J."/>
            <person name="Quetier F."/>
            <person name="Town C.D."/>
            <person name="Roe B.A."/>
        </authorList>
    </citation>
    <scope>NUCLEOTIDE SEQUENCE [LARGE SCALE GENOMIC DNA]</scope>
    <source>
        <strain evidence="3">A17</strain>
        <strain evidence="5 6">cv. Jemalong A17</strain>
    </source>
</reference>
<dbReference type="InterPro" id="IPR036047">
    <property type="entry name" value="F-box-like_dom_sf"/>
</dbReference>
<dbReference type="InterPro" id="IPR001810">
    <property type="entry name" value="F-box_dom"/>
</dbReference>
<dbReference type="EMBL" id="CM001221">
    <property type="protein sequence ID" value="AET00953.1"/>
    <property type="molecule type" value="Genomic_DNA"/>
</dbReference>
<dbReference type="OMA" id="YLHKEEY"/>
<dbReference type="EMBL" id="PSQE01000005">
    <property type="protein sequence ID" value="RHN58139.1"/>
    <property type="molecule type" value="Genomic_DNA"/>
</dbReference>
<evidence type="ECO:0000313" key="7">
    <source>
        <dbReference type="Proteomes" id="UP000265566"/>
    </source>
</evidence>
<reference evidence="4" key="5">
    <citation type="journal article" date="2018" name="Nat. Plants">
        <title>Whole-genome landscape of Medicago truncatula symbiotic genes.</title>
        <authorList>
            <person name="Pecrix Y."/>
            <person name="Gamas P."/>
            <person name="Carrere S."/>
        </authorList>
    </citation>
    <scope>NUCLEOTIDE SEQUENCE</scope>
    <source>
        <tissue evidence="4">Leaves</tissue>
    </source>
</reference>
<reference evidence="3 6" key="2">
    <citation type="journal article" date="2014" name="BMC Genomics">
        <title>An improved genome release (version Mt4.0) for the model legume Medicago truncatula.</title>
        <authorList>
            <person name="Tang H."/>
            <person name="Krishnakumar V."/>
            <person name="Bidwell S."/>
            <person name="Rosen B."/>
            <person name="Chan A."/>
            <person name="Zhou S."/>
            <person name="Gentzbittel L."/>
            <person name="Childs K.L."/>
            <person name="Yandell M."/>
            <person name="Gundlach H."/>
            <person name="Mayer K.F."/>
            <person name="Schwartz D.C."/>
            <person name="Town C.D."/>
        </authorList>
    </citation>
    <scope>GENOME REANNOTATION</scope>
    <source>
        <strain evidence="5 6">cv. Jemalong A17</strain>
    </source>
</reference>
<reference evidence="7" key="4">
    <citation type="journal article" date="2018" name="Nat. Plants">
        <title>Whole-genome landscape of Medicago truncatula symbiotic genes.</title>
        <authorList>
            <person name="Pecrix Y."/>
            <person name="Staton S.E."/>
            <person name="Sallet E."/>
            <person name="Lelandais-Briere C."/>
            <person name="Moreau S."/>
            <person name="Carrere S."/>
            <person name="Blein T."/>
            <person name="Jardinaud M.F."/>
            <person name="Latrasse D."/>
            <person name="Zouine M."/>
            <person name="Zahm M."/>
            <person name="Kreplak J."/>
            <person name="Mayjonade B."/>
            <person name="Satge C."/>
            <person name="Perez M."/>
            <person name="Cauet S."/>
            <person name="Marande W."/>
            <person name="Chantry-Darmon C."/>
            <person name="Lopez-Roques C."/>
            <person name="Bouchez O."/>
            <person name="Berard A."/>
            <person name="Debelle F."/>
            <person name="Munos S."/>
            <person name="Bendahmane A."/>
            <person name="Berges H."/>
            <person name="Niebel A."/>
            <person name="Buitink J."/>
            <person name="Frugier F."/>
            <person name="Benhamed M."/>
            <person name="Crespi M."/>
            <person name="Gouzy J."/>
            <person name="Gamas P."/>
        </authorList>
    </citation>
    <scope>NUCLEOTIDE SEQUENCE [LARGE SCALE GENOMIC DNA]</scope>
    <source>
        <strain evidence="7">cv. Jemalong A17</strain>
    </source>
</reference>
<proteinExistence type="predicted"/>
<dbReference type="EnsemblPlants" id="AET00953">
    <property type="protein sequence ID" value="AET00953"/>
    <property type="gene ID" value="MTR_5g097820"/>
</dbReference>
<evidence type="ECO:0000259" key="1">
    <source>
        <dbReference type="Pfam" id="PF00646"/>
    </source>
</evidence>
<dbReference type="KEGG" id="mtr:11424067"/>
<dbReference type="PaxDb" id="3880-AET00953"/>
<evidence type="ECO:0000313" key="4">
    <source>
        <dbReference type="EMBL" id="RHN58139.1"/>
    </source>
</evidence>
<dbReference type="Gramene" id="rna33751">
    <property type="protein sequence ID" value="RHN58139.1"/>
    <property type="gene ID" value="gene33751"/>
</dbReference>
<evidence type="ECO:0000313" key="6">
    <source>
        <dbReference type="Proteomes" id="UP000002051"/>
    </source>
</evidence>
<dbReference type="AlphaFoldDB" id="G7K4Y0"/>
<evidence type="ECO:0000259" key="2">
    <source>
        <dbReference type="Pfam" id="PF07734"/>
    </source>
</evidence>
<organism evidence="3 6">
    <name type="scientific">Medicago truncatula</name>
    <name type="common">Barrel medic</name>
    <name type="synonym">Medicago tribuloides</name>
    <dbReference type="NCBI Taxonomy" id="3880"/>
    <lineage>
        <taxon>Eukaryota</taxon>
        <taxon>Viridiplantae</taxon>
        <taxon>Streptophyta</taxon>
        <taxon>Embryophyta</taxon>
        <taxon>Tracheophyta</taxon>
        <taxon>Spermatophyta</taxon>
        <taxon>Magnoliopsida</taxon>
        <taxon>eudicotyledons</taxon>
        <taxon>Gunneridae</taxon>
        <taxon>Pentapetalae</taxon>
        <taxon>rosids</taxon>
        <taxon>fabids</taxon>
        <taxon>Fabales</taxon>
        <taxon>Fabaceae</taxon>
        <taxon>Papilionoideae</taxon>
        <taxon>50 kb inversion clade</taxon>
        <taxon>NPAAA clade</taxon>
        <taxon>Hologalegina</taxon>
        <taxon>IRL clade</taxon>
        <taxon>Trifolieae</taxon>
        <taxon>Medicago</taxon>
    </lineage>
</organism>
<dbReference type="SUPFAM" id="SSF81383">
    <property type="entry name" value="F-box domain"/>
    <property type="match status" value="1"/>
</dbReference>
<dbReference type="OrthoDB" id="1430190at2759"/>
<dbReference type="HOGENOM" id="CLU_027176_5_2_1"/>